<dbReference type="PANTHER" id="PTHR30298">
    <property type="entry name" value="H REPEAT-ASSOCIATED PREDICTED TRANSPOSASE"/>
    <property type="match status" value="1"/>
</dbReference>
<gene>
    <name evidence="1" type="ORF">DN062_04280</name>
</gene>
<evidence type="ECO:0000313" key="2">
    <source>
        <dbReference type="Proteomes" id="UP000250744"/>
    </source>
</evidence>
<evidence type="ECO:0000313" key="1">
    <source>
        <dbReference type="EMBL" id="RAU19476.1"/>
    </source>
</evidence>
<protein>
    <recommendedName>
        <fullName evidence="3">Transposase IS4-like domain-containing protein</fullName>
    </recommendedName>
</protein>
<accession>A0A364NQX2</accession>
<proteinExistence type="predicted"/>
<evidence type="ECO:0008006" key="3">
    <source>
        <dbReference type="Google" id="ProtNLM"/>
    </source>
</evidence>
<reference evidence="1 2" key="1">
    <citation type="submission" date="2018-06" db="EMBL/GenBank/DDBJ databases">
        <title>Nitrincola tibetense sp. nov., isolated from Lake XuguoCo on Tibetan Plateau.</title>
        <authorList>
            <person name="Xing P."/>
        </authorList>
    </citation>
    <scope>NUCLEOTIDE SEQUENCE [LARGE SCALE GENOMIC DNA]</scope>
    <source>
        <strain evidence="2">xg18</strain>
    </source>
</reference>
<dbReference type="Proteomes" id="UP000250744">
    <property type="component" value="Unassembled WGS sequence"/>
</dbReference>
<dbReference type="AlphaFoldDB" id="A0A364NQX2"/>
<dbReference type="EMBL" id="QKRX01000002">
    <property type="protein sequence ID" value="RAU19476.1"/>
    <property type="molecule type" value="Genomic_DNA"/>
</dbReference>
<dbReference type="InterPro" id="IPR051698">
    <property type="entry name" value="Transposase_11-like"/>
</dbReference>
<sequence>MSKSFGTDQRGAIHMISAFCVENSMVIELLKTAEKSNEITVIPELLKLLEIRGCLLILDAFNCKFDILSDKFQAFLQFRCPKCAPDYVKKLFRQAGFSECFISDFLDFLSIKQMKIKFFNIV</sequence>
<keyword evidence="2" id="KW-1185">Reference proteome</keyword>
<dbReference type="PANTHER" id="PTHR30298:SF0">
    <property type="entry name" value="PROTEIN YBFL-RELATED"/>
    <property type="match status" value="1"/>
</dbReference>
<organism evidence="1 2">
    <name type="scientific">Nitrincola tibetensis</name>
    <dbReference type="NCBI Taxonomy" id="2219697"/>
    <lineage>
        <taxon>Bacteria</taxon>
        <taxon>Pseudomonadati</taxon>
        <taxon>Pseudomonadota</taxon>
        <taxon>Gammaproteobacteria</taxon>
        <taxon>Oceanospirillales</taxon>
        <taxon>Oceanospirillaceae</taxon>
        <taxon>Nitrincola</taxon>
    </lineage>
</organism>
<comment type="caution">
    <text evidence="1">The sequence shown here is derived from an EMBL/GenBank/DDBJ whole genome shotgun (WGS) entry which is preliminary data.</text>
</comment>
<name>A0A364NQX2_9GAMM</name>